<evidence type="ECO:0000256" key="3">
    <source>
        <dbReference type="SAM" id="Phobius"/>
    </source>
</evidence>
<dbReference type="SUPFAM" id="SSF48452">
    <property type="entry name" value="TPR-like"/>
    <property type="match status" value="1"/>
</dbReference>
<dbReference type="STRING" id="500610.SAMN02799615_03526"/>
<keyword evidence="1" id="KW-0677">Repeat</keyword>
<evidence type="ECO:0000256" key="1">
    <source>
        <dbReference type="ARBA" id="ARBA00022737"/>
    </source>
</evidence>
<keyword evidence="3" id="KW-0472">Membrane</keyword>
<feature type="transmembrane region" description="Helical" evidence="3">
    <location>
        <begin position="206"/>
        <end position="222"/>
    </location>
</feature>
<feature type="transmembrane region" description="Helical" evidence="3">
    <location>
        <begin position="339"/>
        <end position="356"/>
    </location>
</feature>
<evidence type="ECO:0000313" key="4">
    <source>
        <dbReference type="EMBL" id="SFF42609.1"/>
    </source>
</evidence>
<protein>
    <recommendedName>
        <fullName evidence="6">Tetratricopeptide repeat-containing protein</fullName>
    </recommendedName>
</protein>
<dbReference type="InterPro" id="IPR011990">
    <property type="entry name" value="TPR-like_helical_dom_sf"/>
</dbReference>
<name>A0A1I2IJU4_9GAMM</name>
<dbReference type="Gene3D" id="1.25.40.10">
    <property type="entry name" value="Tetratricopeptide repeat domain"/>
    <property type="match status" value="1"/>
</dbReference>
<proteinExistence type="predicted"/>
<accession>A0A1I2IJU4</accession>
<dbReference type="RefSeq" id="WP_231504112.1">
    <property type="nucleotide sequence ID" value="NZ_FONH01000017.1"/>
</dbReference>
<organism evidence="4 5">
    <name type="scientific">Dyella marensis</name>
    <dbReference type="NCBI Taxonomy" id="500610"/>
    <lineage>
        <taxon>Bacteria</taxon>
        <taxon>Pseudomonadati</taxon>
        <taxon>Pseudomonadota</taxon>
        <taxon>Gammaproteobacteria</taxon>
        <taxon>Lysobacterales</taxon>
        <taxon>Rhodanobacteraceae</taxon>
        <taxon>Dyella</taxon>
    </lineage>
</organism>
<keyword evidence="2" id="KW-0802">TPR repeat</keyword>
<feature type="transmembrane region" description="Helical" evidence="3">
    <location>
        <begin position="129"/>
        <end position="148"/>
    </location>
</feature>
<evidence type="ECO:0000313" key="5">
    <source>
        <dbReference type="Proteomes" id="UP000199477"/>
    </source>
</evidence>
<sequence length="674" mass="74404">MSQMRQHLPTLLWLSAALALTAIAYWPGLHGGFLFDDYINLPSLGAQGPIDNWPAFWRYITSGTADPTGRPLTLLTFLLDARDWPASPYPFKCTSLALHMINGALLFCVLLRLGNFLHGEDKARVRRSAAVATALWLLHPLLVSTTLYIVQREAMLPATCVLAGLLIWMHGRELIVRGRLHRGLTVSVAGIAGFTLLGALAKANGALLPLFVLLIEYVVIRPRRSIDTPKARSWYGATLFVFGILPAAAIAAYLLWVGIHGIAVGNVPSRPWSYTQRLLTEPRVLMDYLTLLWAPRADSTGLFNDQYVPSTSLLHPASTLFSIIALAGLAAVAYKSRKGLPAISAAIGFFLIGHLIESSSIPLELYFEHRNYLPALLMFWPIGEWLADRRTLALLKTTLTWTVPLTLAILTYSRAQVWGDELTQALIWARINPDSARAQANAAQEEMQAGRPDLAAARLQRWLAHHPNELQISFNLIGARCMMGSLPAFEMAAAREAILTAPNTSALLTHWLDRMLPVAQAGHCKNLDTADLLNLIDAGSRNPKLDDPASMQDFKYLHGRIQLAQGQADAALQDFEQALDLAVRPSIALEGAALLGSAGYPVHGRQLLDHYMQVRDKTPKPGPGMPTVHDWILRRQNYWPRELEHIYRQLDADARHMGQNQATPPAAGPNMKTQ</sequence>
<feature type="transmembrane region" description="Helical" evidence="3">
    <location>
        <begin position="313"/>
        <end position="332"/>
    </location>
</feature>
<dbReference type="InterPro" id="IPR052346">
    <property type="entry name" value="O-mannosyl-transferase_TMTC"/>
</dbReference>
<dbReference type="PANTHER" id="PTHR44227:SF3">
    <property type="entry name" value="PROTEIN O-MANNOSYL-TRANSFERASE TMTC4"/>
    <property type="match status" value="1"/>
</dbReference>
<dbReference type="PANTHER" id="PTHR44227">
    <property type="match status" value="1"/>
</dbReference>
<dbReference type="AlphaFoldDB" id="A0A1I2IJU4"/>
<gene>
    <name evidence="4" type="ORF">SAMN02799615_03526</name>
</gene>
<dbReference type="Proteomes" id="UP000199477">
    <property type="component" value="Unassembled WGS sequence"/>
</dbReference>
<feature type="transmembrane region" description="Helical" evidence="3">
    <location>
        <begin position="183"/>
        <end position="200"/>
    </location>
</feature>
<keyword evidence="5" id="KW-1185">Reference proteome</keyword>
<evidence type="ECO:0000256" key="2">
    <source>
        <dbReference type="ARBA" id="ARBA00022803"/>
    </source>
</evidence>
<keyword evidence="3" id="KW-1133">Transmembrane helix</keyword>
<evidence type="ECO:0008006" key="6">
    <source>
        <dbReference type="Google" id="ProtNLM"/>
    </source>
</evidence>
<dbReference type="EMBL" id="FONH01000017">
    <property type="protein sequence ID" value="SFF42609.1"/>
    <property type="molecule type" value="Genomic_DNA"/>
</dbReference>
<feature type="transmembrane region" description="Helical" evidence="3">
    <location>
        <begin position="154"/>
        <end position="171"/>
    </location>
</feature>
<feature type="transmembrane region" description="Helical" evidence="3">
    <location>
        <begin position="96"/>
        <end position="117"/>
    </location>
</feature>
<feature type="transmembrane region" description="Helical" evidence="3">
    <location>
        <begin position="234"/>
        <end position="256"/>
    </location>
</feature>
<reference evidence="5" key="1">
    <citation type="submission" date="2016-10" db="EMBL/GenBank/DDBJ databases">
        <authorList>
            <person name="Varghese N."/>
            <person name="Submissions S."/>
        </authorList>
    </citation>
    <scope>NUCLEOTIDE SEQUENCE [LARGE SCALE GENOMIC DNA]</scope>
    <source>
        <strain evidence="5">UNC178MFTsu3.1</strain>
    </source>
</reference>
<keyword evidence="3" id="KW-0812">Transmembrane</keyword>